<evidence type="ECO:0000313" key="2">
    <source>
        <dbReference type="EMBL" id="MWA02157.1"/>
    </source>
</evidence>
<sequence length="104" mass="10772">MPGADLAPPALAAIVAGAIQALDLGPVTLVGNDSGGAVCQIVATTRPELVGRLVLTSCDAYDTFPPKFFDRLEWIPGARTFSPEDQPARLAAAIAGFVPQRAAR</sequence>
<keyword evidence="3" id="KW-1185">Reference proteome</keyword>
<dbReference type="Gene3D" id="3.40.50.1820">
    <property type="entry name" value="alpha/beta hydrolase"/>
    <property type="match status" value="1"/>
</dbReference>
<name>A0A6I4MDS1_9ACTN</name>
<protein>
    <recommendedName>
        <fullName evidence="1">AB hydrolase-1 domain-containing protein</fullName>
    </recommendedName>
</protein>
<evidence type="ECO:0000313" key="3">
    <source>
        <dbReference type="Proteomes" id="UP000462055"/>
    </source>
</evidence>
<organism evidence="2 3">
    <name type="scientific">Actinomadura physcomitrii</name>
    <dbReference type="NCBI Taxonomy" id="2650748"/>
    <lineage>
        <taxon>Bacteria</taxon>
        <taxon>Bacillati</taxon>
        <taxon>Actinomycetota</taxon>
        <taxon>Actinomycetes</taxon>
        <taxon>Streptosporangiales</taxon>
        <taxon>Thermomonosporaceae</taxon>
        <taxon>Actinomadura</taxon>
    </lineage>
</organism>
<dbReference type="GO" id="GO:0003824">
    <property type="term" value="F:catalytic activity"/>
    <property type="evidence" value="ECO:0007669"/>
    <property type="project" value="UniProtKB-ARBA"/>
</dbReference>
<feature type="domain" description="AB hydrolase-1" evidence="1">
    <location>
        <begin position="11"/>
        <end position="58"/>
    </location>
</feature>
<reference evidence="2" key="1">
    <citation type="submission" date="2019-12" db="EMBL/GenBank/DDBJ databases">
        <title>Actinomadura physcomitrii sp. nov., a novel actinomycete isolated from moss [Physcomitrium sphaericum (Ludw) Fuernr].</title>
        <authorList>
            <person name="Zhuang X."/>
        </authorList>
    </citation>
    <scope>NUCLEOTIDE SEQUENCE [LARGE SCALE GENOMIC DNA]</scope>
    <source>
        <strain evidence="2">LD22</strain>
    </source>
</reference>
<dbReference type="InterPro" id="IPR029058">
    <property type="entry name" value="AB_hydrolase_fold"/>
</dbReference>
<dbReference type="RefSeq" id="WP_151594616.1">
    <property type="nucleotide sequence ID" value="NZ_WBMS02000012.1"/>
</dbReference>
<dbReference type="Pfam" id="PF00561">
    <property type="entry name" value="Abhydrolase_1"/>
    <property type="match status" value="1"/>
</dbReference>
<comment type="caution">
    <text evidence="2">The sequence shown here is derived from an EMBL/GenBank/DDBJ whole genome shotgun (WGS) entry which is preliminary data.</text>
</comment>
<proteinExistence type="predicted"/>
<accession>A0A6I4MDS1</accession>
<gene>
    <name evidence="2" type="ORF">F8568_017605</name>
</gene>
<dbReference type="Proteomes" id="UP000462055">
    <property type="component" value="Unassembled WGS sequence"/>
</dbReference>
<evidence type="ECO:0000259" key="1">
    <source>
        <dbReference type="Pfam" id="PF00561"/>
    </source>
</evidence>
<dbReference type="SUPFAM" id="SSF53474">
    <property type="entry name" value="alpha/beta-Hydrolases"/>
    <property type="match status" value="1"/>
</dbReference>
<dbReference type="EMBL" id="WBMS02000012">
    <property type="protein sequence ID" value="MWA02157.1"/>
    <property type="molecule type" value="Genomic_DNA"/>
</dbReference>
<dbReference type="AlphaFoldDB" id="A0A6I4MDS1"/>
<dbReference type="InterPro" id="IPR000073">
    <property type="entry name" value="AB_hydrolase_1"/>
</dbReference>